<dbReference type="Proteomes" id="UP000287651">
    <property type="component" value="Unassembled WGS sequence"/>
</dbReference>
<accession>A0A427ADY2</accession>
<proteinExistence type="predicted"/>
<dbReference type="EMBL" id="AMZH03002775">
    <property type="protein sequence ID" value="RRT74434.1"/>
    <property type="molecule type" value="Genomic_DNA"/>
</dbReference>
<dbReference type="AlphaFoldDB" id="A0A427ADY2"/>
<comment type="caution">
    <text evidence="2">The sequence shown here is derived from an EMBL/GenBank/DDBJ whole genome shotgun (WGS) entry which is preliminary data.</text>
</comment>
<evidence type="ECO:0000256" key="1">
    <source>
        <dbReference type="SAM" id="MobiDB-lite"/>
    </source>
</evidence>
<evidence type="ECO:0000313" key="3">
    <source>
        <dbReference type="Proteomes" id="UP000287651"/>
    </source>
</evidence>
<feature type="region of interest" description="Disordered" evidence="1">
    <location>
        <begin position="82"/>
        <end position="144"/>
    </location>
</feature>
<gene>
    <name evidence="2" type="ORF">B296_00030510</name>
</gene>
<organism evidence="2 3">
    <name type="scientific">Ensete ventricosum</name>
    <name type="common">Abyssinian banana</name>
    <name type="synonym">Musa ensete</name>
    <dbReference type="NCBI Taxonomy" id="4639"/>
    <lineage>
        <taxon>Eukaryota</taxon>
        <taxon>Viridiplantae</taxon>
        <taxon>Streptophyta</taxon>
        <taxon>Embryophyta</taxon>
        <taxon>Tracheophyta</taxon>
        <taxon>Spermatophyta</taxon>
        <taxon>Magnoliopsida</taxon>
        <taxon>Liliopsida</taxon>
        <taxon>Zingiberales</taxon>
        <taxon>Musaceae</taxon>
        <taxon>Ensete</taxon>
    </lineage>
</organism>
<sequence length="144" mass="15618">MPLSCLPLYSFAAINCSRPQLSSFSPSVLFLSHATPQPCLAATLQSAPCAATYCTNFYYEEPSETAGVCYRCLSERYQLPHKKSAGRDTIQPAAGRRTASAKGDGFKQSSRGGEESESHGRSGRSAPATKPTGRRYKLLKDVLY</sequence>
<protein>
    <submittedName>
        <fullName evidence="2">Uncharacterized protein</fullName>
    </submittedName>
</protein>
<evidence type="ECO:0000313" key="2">
    <source>
        <dbReference type="EMBL" id="RRT74434.1"/>
    </source>
</evidence>
<name>A0A427ADY2_ENSVE</name>
<reference evidence="2 3" key="1">
    <citation type="journal article" date="2014" name="Agronomy (Basel)">
        <title>A Draft Genome Sequence for Ensete ventricosum, the Drought-Tolerant Tree Against Hunger.</title>
        <authorList>
            <person name="Harrison J."/>
            <person name="Moore K.A."/>
            <person name="Paszkiewicz K."/>
            <person name="Jones T."/>
            <person name="Grant M."/>
            <person name="Ambacheew D."/>
            <person name="Muzemil S."/>
            <person name="Studholme D.J."/>
        </authorList>
    </citation>
    <scope>NUCLEOTIDE SEQUENCE [LARGE SCALE GENOMIC DNA]</scope>
</reference>